<dbReference type="AlphaFoldDB" id="A0A0D7BLN4"/>
<accession>A0A0D7BLN4</accession>
<dbReference type="EMBL" id="KN880459">
    <property type="protein sequence ID" value="KIY71059.1"/>
    <property type="molecule type" value="Genomic_DNA"/>
</dbReference>
<organism evidence="1 2">
    <name type="scientific">Cylindrobasidium torrendii FP15055 ss-10</name>
    <dbReference type="NCBI Taxonomy" id="1314674"/>
    <lineage>
        <taxon>Eukaryota</taxon>
        <taxon>Fungi</taxon>
        <taxon>Dikarya</taxon>
        <taxon>Basidiomycota</taxon>
        <taxon>Agaricomycotina</taxon>
        <taxon>Agaricomycetes</taxon>
        <taxon>Agaricomycetidae</taxon>
        <taxon>Agaricales</taxon>
        <taxon>Marasmiineae</taxon>
        <taxon>Physalacriaceae</taxon>
        <taxon>Cylindrobasidium</taxon>
    </lineage>
</organism>
<evidence type="ECO:0000313" key="2">
    <source>
        <dbReference type="Proteomes" id="UP000054007"/>
    </source>
</evidence>
<gene>
    <name evidence="1" type="ORF">CYLTODRAFT_419192</name>
</gene>
<evidence type="ECO:0000313" key="1">
    <source>
        <dbReference type="EMBL" id="KIY71059.1"/>
    </source>
</evidence>
<reference evidence="1 2" key="1">
    <citation type="journal article" date="2015" name="Fungal Genet. Biol.">
        <title>Evolution of novel wood decay mechanisms in Agaricales revealed by the genome sequences of Fistulina hepatica and Cylindrobasidium torrendii.</title>
        <authorList>
            <person name="Floudas D."/>
            <person name="Held B.W."/>
            <person name="Riley R."/>
            <person name="Nagy L.G."/>
            <person name="Koehler G."/>
            <person name="Ransdell A.S."/>
            <person name="Younus H."/>
            <person name="Chow J."/>
            <person name="Chiniquy J."/>
            <person name="Lipzen A."/>
            <person name="Tritt A."/>
            <person name="Sun H."/>
            <person name="Haridas S."/>
            <person name="LaButti K."/>
            <person name="Ohm R.A."/>
            <person name="Kues U."/>
            <person name="Blanchette R.A."/>
            <person name="Grigoriev I.V."/>
            <person name="Minto R.E."/>
            <person name="Hibbett D.S."/>
        </authorList>
    </citation>
    <scope>NUCLEOTIDE SEQUENCE [LARGE SCALE GENOMIC DNA]</scope>
    <source>
        <strain evidence="1 2">FP15055 ss-10</strain>
    </source>
</reference>
<dbReference type="Proteomes" id="UP000054007">
    <property type="component" value="Unassembled WGS sequence"/>
</dbReference>
<protein>
    <submittedName>
        <fullName evidence="1">Uncharacterized protein</fullName>
    </submittedName>
</protein>
<proteinExistence type="predicted"/>
<name>A0A0D7BLN4_9AGAR</name>
<sequence length="194" mass="21863">MTSTCTFEAAPPYSLKDRLSLVRHSSGEVDKFVKELPSVVASKTLERDELFMELFCLEWRARTFIHRRDGWATDMRTVVDELREGGSVVSQTWRTKLSAVILVHAELCRLESDLSKAIAHIASQIKLCEEVVVWLSDRERAGDLTADVPTAEELRTVADSYRATLVCARRLAERLPSPHPKSLVPLCLVDVLDI</sequence>
<keyword evidence="2" id="KW-1185">Reference proteome</keyword>